<dbReference type="STRING" id="158607.A0A2P5HUR0"/>
<evidence type="ECO:0000256" key="4">
    <source>
        <dbReference type="SAM" id="MobiDB-lite"/>
    </source>
</evidence>
<dbReference type="EMBL" id="MAVT02000701">
    <property type="protein sequence ID" value="POS73982.1"/>
    <property type="molecule type" value="Genomic_DNA"/>
</dbReference>
<organism evidence="5 6">
    <name type="scientific">Diaporthe helianthi</name>
    <dbReference type="NCBI Taxonomy" id="158607"/>
    <lineage>
        <taxon>Eukaryota</taxon>
        <taxon>Fungi</taxon>
        <taxon>Dikarya</taxon>
        <taxon>Ascomycota</taxon>
        <taxon>Pezizomycotina</taxon>
        <taxon>Sordariomycetes</taxon>
        <taxon>Sordariomycetidae</taxon>
        <taxon>Diaporthales</taxon>
        <taxon>Diaporthaceae</taxon>
        <taxon>Diaporthe</taxon>
    </lineage>
</organism>
<comment type="caution">
    <text evidence="5">The sequence shown here is derived from an EMBL/GenBank/DDBJ whole genome shotgun (WGS) entry which is preliminary data.</text>
</comment>
<feature type="compositionally biased region" description="Acidic residues" evidence="4">
    <location>
        <begin position="736"/>
        <end position="747"/>
    </location>
</feature>
<evidence type="ECO:0000313" key="6">
    <source>
        <dbReference type="Proteomes" id="UP000094444"/>
    </source>
</evidence>
<evidence type="ECO:0008006" key="7">
    <source>
        <dbReference type="Google" id="ProtNLM"/>
    </source>
</evidence>
<comment type="subcellular location">
    <subcellularLocation>
        <location evidence="1">Mitochondrion</location>
    </subcellularLocation>
</comment>
<evidence type="ECO:0000256" key="3">
    <source>
        <dbReference type="ARBA" id="ARBA00023128"/>
    </source>
</evidence>
<keyword evidence="6" id="KW-1185">Reference proteome</keyword>
<feature type="region of interest" description="Disordered" evidence="4">
    <location>
        <begin position="711"/>
        <end position="773"/>
    </location>
</feature>
<dbReference type="GO" id="GO:0005739">
    <property type="term" value="C:mitochondrion"/>
    <property type="evidence" value="ECO:0007669"/>
    <property type="project" value="UniProtKB-SubCell"/>
</dbReference>
<dbReference type="InterPro" id="IPR024319">
    <property type="entry name" value="ATPase_expression_mit"/>
</dbReference>
<evidence type="ECO:0000256" key="1">
    <source>
        <dbReference type="ARBA" id="ARBA00004173"/>
    </source>
</evidence>
<dbReference type="Proteomes" id="UP000094444">
    <property type="component" value="Unassembled WGS sequence"/>
</dbReference>
<feature type="compositionally biased region" description="Acidic residues" evidence="4">
    <location>
        <begin position="717"/>
        <end position="728"/>
    </location>
</feature>
<dbReference type="AlphaFoldDB" id="A0A2P5HUR0"/>
<evidence type="ECO:0000256" key="2">
    <source>
        <dbReference type="ARBA" id="ARBA00022946"/>
    </source>
</evidence>
<dbReference type="InParanoid" id="A0A2P5HUR0"/>
<gene>
    <name evidence="5" type="ORF">DHEL01_v207621</name>
</gene>
<reference evidence="5" key="1">
    <citation type="submission" date="2017-09" db="EMBL/GenBank/DDBJ databases">
        <title>Polyketide synthases of a Diaporthe helianthi virulent isolate.</title>
        <authorList>
            <person name="Baroncelli R."/>
        </authorList>
    </citation>
    <scope>NUCLEOTIDE SEQUENCE [LARGE SCALE GENOMIC DNA]</scope>
    <source>
        <strain evidence="5">7/96</strain>
    </source>
</reference>
<dbReference type="OrthoDB" id="185373at2759"/>
<accession>A0A2P5HUR0</accession>
<dbReference type="Pfam" id="PF12921">
    <property type="entry name" value="ATP13"/>
    <property type="match status" value="1"/>
</dbReference>
<protein>
    <recommendedName>
        <fullName evidence="7">Pentatricopeptide repeat domain-containing protein</fullName>
    </recommendedName>
</protein>
<keyword evidence="2" id="KW-0809">Transit peptide</keyword>
<name>A0A2P5HUR0_DIAHE</name>
<keyword evidence="3" id="KW-0496">Mitochondrion</keyword>
<proteinExistence type="predicted"/>
<sequence>MIATRSVERSRSALHHKSSPLHSRLLINVHPAHGNNTTNNNSISISTTNINCCRRHHPHAPVYHLFQKRCAHSGVPFGWTNLNENGEPQHPPAKTIPQDKDFVKPEKLAQERFRLARRPSTTGSIHATGPLLPSSGRPGTVPYYHVGLKALLSALRQGDTFRMYLSLMSLVHGHETEAGSQAFTEVMATIPSTTFSEILRNFDPHRVAEQVDTTPDINISYGMAVYTPLGELVNKWGVKTLYVRILRRLLHIQLARRKTGIVPLLNDYLVLMRCAGAASNIRAAKDLWYAMLGDGRASIRHSAAYSEFLKARYLTEKIYASNDLSRLRLRPLDMHRSSLRLRPHVVSRLKHLVANIRVPRNHRFGSNMHERFYDEPLTRVLRKRDALDKLERTMVHRGICDNEDVVCALLKSNGRVGRMAANRGLLKQNWGVHISIDPTTGAITIEGGHTYPPGSPRKPTAALLDAIVHSYGSAGEITMAARLLDYISQRFSIPVPDHVWSDLIEYTRIMQSKPASTEWAFADFPQKGAKPHHILEIWKLCTQAPYDFQPGARDYYNLIKSLVRRGQRMQHPIEALRQIKPLYDDTVNACEQAWCELVQTTQQAVPNHACYRRYKLLQAKRNHVWFMFQYSIRLILRGMRPGRIDDESAVRAIPKLIGDFGPFLAREVSYRIATGLVEFRTDIPTKRTKVEVKQKLLGPLSATKFDRLSTPKVEMASADEDDDAEDKDALEAVSGEWEESEEDETDETHDPDRPVSYDEQSPGHLPVTRKMRGVREAEKPAIMYRPRFSGPSDAQTILSMRREGSEFTGYYDDPSRRPFAAYRVVRTTYRVAGVPVELGWFGQWSGEQKTRRSKMVAEVLRMRM</sequence>
<evidence type="ECO:0000313" key="5">
    <source>
        <dbReference type="EMBL" id="POS73982.1"/>
    </source>
</evidence>